<keyword evidence="11" id="KW-1185">Reference proteome</keyword>
<reference evidence="10" key="1">
    <citation type="submission" date="2020-04" db="EMBL/GenBank/DDBJ databases">
        <title>Analysis of mating type loci in Filobasidium floriforme.</title>
        <authorList>
            <person name="Nowrousian M."/>
        </authorList>
    </citation>
    <scope>NUCLEOTIDE SEQUENCE</scope>
    <source>
        <strain evidence="10">CBS 6242</strain>
    </source>
</reference>
<dbReference type="CDD" id="cd18787">
    <property type="entry name" value="SF2_C_DEAD"/>
    <property type="match status" value="1"/>
</dbReference>
<dbReference type="InterPro" id="IPR001650">
    <property type="entry name" value="Helicase_C-like"/>
</dbReference>
<feature type="region of interest" description="Disordered" evidence="7">
    <location>
        <begin position="1"/>
        <end position="83"/>
    </location>
</feature>
<keyword evidence="4" id="KW-0347">Helicase</keyword>
<feature type="region of interest" description="Disordered" evidence="7">
    <location>
        <begin position="110"/>
        <end position="131"/>
    </location>
</feature>
<keyword evidence="5" id="KW-0067">ATP-binding</keyword>
<evidence type="ECO:0000313" key="10">
    <source>
        <dbReference type="EMBL" id="KAG7561920.1"/>
    </source>
</evidence>
<evidence type="ECO:0000256" key="6">
    <source>
        <dbReference type="ARBA" id="ARBA00047984"/>
    </source>
</evidence>
<dbReference type="GO" id="GO:0003724">
    <property type="term" value="F:RNA helicase activity"/>
    <property type="evidence" value="ECO:0007669"/>
    <property type="project" value="UniProtKB-EC"/>
</dbReference>
<dbReference type="InterPro" id="IPR011545">
    <property type="entry name" value="DEAD/DEAH_box_helicase_dom"/>
</dbReference>
<dbReference type="InterPro" id="IPR014001">
    <property type="entry name" value="Helicase_ATP-bd"/>
</dbReference>
<evidence type="ECO:0000259" key="9">
    <source>
        <dbReference type="PROSITE" id="PS51194"/>
    </source>
</evidence>
<dbReference type="GO" id="GO:0016787">
    <property type="term" value="F:hydrolase activity"/>
    <property type="evidence" value="ECO:0007669"/>
    <property type="project" value="UniProtKB-KW"/>
</dbReference>
<dbReference type="Pfam" id="PF00271">
    <property type="entry name" value="Helicase_C"/>
    <property type="match status" value="1"/>
</dbReference>
<comment type="catalytic activity">
    <reaction evidence="6">
        <text>ATP + H2O = ADP + phosphate + H(+)</text>
        <dbReference type="Rhea" id="RHEA:13065"/>
        <dbReference type="ChEBI" id="CHEBI:15377"/>
        <dbReference type="ChEBI" id="CHEBI:15378"/>
        <dbReference type="ChEBI" id="CHEBI:30616"/>
        <dbReference type="ChEBI" id="CHEBI:43474"/>
        <dbReference type="ChEBI" id="CHEBI:456216"/>
        <dbReference type="EC" id="3.6.4.13"/>
    </reaction>
</comment>
<dbReference type="PROSITE" id="PS51192">
    <property type="entry name" value="HELICASE_ATP_BIND_1"/>
    <property type="match status" value="1"/>
</dbReference>
<dbReference type="OrthoDB" id="10256233at2759"/>
<dbReference type="SMART" id="SM00490">
    <property type="entry name" value="HELICc"/>
    <property type="match status" value="1"/>
</dbReference>
<feature type="region of interest" description="Disordered" evidence="7">
    <location>
        <begin position="432"/>
        <end position="461"/>
    </location>
</feature>
<dbReference type="InterPro" id="IPR027417">
    <property type="entry name" value="P-loop_NTPase"/>
</dbReference>
<evidence type="ECO:0000256" key="2">
    <source>
        <dbReference type="ARBA" id="ARBA00022741"/>
    </source>
</evidence>
<dbReference type="EMBL" id="JABELV010000043">
    <property type="protein sequence ID" value="KAG7561920.1"/>
    <property type="molecule type" value="Genomic_DNA"/>
</dbReference>
<proteinExistence type="predicted"/>
<dbReference type="SMART" id="SM00487">
    <property type="entry name" value="DEXDc"/>
    <property type="match status" value="1"/>
</dbReference>
<feature type="domain" description="Helicase C-terminal" evidence="9">
    <location>
        <begin position="383"/>
        <end position="563"/>
    </location>
</feature>
<feature type="domain" description="Helicase ATP-binding" evidence="8">
    <location>
        <begin position="151"/>
        <end position="331"/>
    </location>
</feature>
<sequence>MQGTQGWRKDERGTGGSKPRFSNRDRAPIEPTTSRRLARDLEPTHPLRTNFSKGAPAPKPIKLDPSFPPNLQPTPSAFIAKSQPKESIPSLPFSDYSLNPALKEGLAKFFAPSNPDHLTGQPQPQSPLPTPIQHLSLQHFLGSKNRPLNKKPGRKEVHQVLLGSDTGSGKTLAYLLPLLDALKRTDKGIVPVPPTIDDPTIPRSIVLSPSHELTRQLTRTFKAFSHGIKLSVQGMSSTANGTLKPGVTDVLVGTVRNLERLVDKGVIDLGKVEWVVVDEADVLLGPDFEGETNKILDRVGIPSPSLILTTATIPPSLIAHLKTHLPDCQKLLSPTLHRLPIKLETRFVPWSGSGNKLADVVHELRRTFAADAMERRHLNQTTNVNPNVNVNEDKSKILVFANSPRKVKALERMLENKDVPVLAITGEADDRARGTNGRLDDFLLQPGGRPAPPRRAGSAAASDKAARVLITTSLLSRGLDFAPSVKHVFLLDEPRDILDFMHRAGRTGRAGRVGQVTVFGSSGGGGGKGMFGRHGEEARRKGMKQWQRGTKLGQELKQVMARD</sequence>
<evidence type="ECO:0000313" key="11">
    <source>
        <dbReference type="Proteomes" id="UP000812966"/>
    </source>
</evidence>
<protein>
    <recommendedName>
        <fullName evidence="1">RNA helicase</fullName>
        <ecNumber evidence="1">3.6.4.13</ecNumber>
    </recommendedName>
</protein>
<keyword evidence="2" id="KW-0547">Nucleotide-binding</keyword>
<dbReference type="EC" id="3.6.4.13" evidence="1"/>
<comment type="caution">
    <text evidence="10">The sequence shown here is derived from an EMBL/GenBank/DDBJ whole genome shotgun (WGS) entry which is preliminary data.</text>
</comment>
<dbReference type="PROSITE" id="PS51194">
    <property type="entry name" value="HELICASE_CTER"/>
    <property type="match status" value="1"/>
</dbReference>
<keyword evidence="3" id="KW-0378">Hydrolase</keyword>
<evidence type="ECO:0000256" key="5">
    <source>
        <dbReference type="ARBA" id="ARBA00022840"/>
    </source>
</evidence>
<evidence type="ECO:0000256" key="1">
    <source>
        <dbReference type="ARBA" id="ARBA00012552"/>
    </source>
</evidence>
<dbReference type="Pfam" id="PF00270">
    <property type="entry name" value="DEAD"/>
    <property type="match status" value="1"/>
</dbReference>
<dbReference type="GO" id="GO:0003676">
    <property type="term" value="F:nucleic acid binding"/>
    <property type="evidence" value="ECO:0007669"/>
    <property type="project" value="InterPro"/>
</dbReference>
<evidence type="ECO:0000256" key="3">
    <source>
        <dbReference type="ARBA" id="ARBA00022801"/>
    </source>
</evidence>
<feature type="compositionally biased region" description="Basic and acidic residues" evidence="7">
    <location>
        <begin position="432"/>
        <end position="441"/>
    </location>
</feature>
<dbReference type="GO" id="GO:0005524">
    <property type="term" value="F:ATP binding"/>
    <property type="evidence" value="ECO:0007669"/>
    <property type="project" value="UniProtKB-KW"/>
</dbReference>
<dbReference type="SUPFAM" id="SSF52540">
    <property type="entry name" value="P-loop containing nucleoside triphosphate hydrolases"/>
    <property type="match status" value="1"/>
</dbReference>
<evidence type="ECO:0000259" key="8">
    <source>
        <dbReference type="PROSITE" id="PS51192"/>
    </source>
</evidence>
<evidence type="ECO:0000256" key="7">
    <source>
        <dbReference type="SAM" id="MobiDB-lite"/>
    </source>
</evidence>
<accession>A0A8K0NRM1</accession>
<dbReference type="PANTHER" id="PTHR47960">
    <property type="entry name" value="DEAD-BOX ATP-DEPENDENT RNA HELICASE 50"/>
    <property type="match status" value="1"/>
</dbReference>
<organism evidence="10 11">
    <name type="scientific">Filobasidium floriforme</name>
    <dbReference type="NCBI Taxonomy" id="5210"/>
    <lineage>
        <taxon>Eukaryota</taxon>
        <taxon>Fungi</taxon>
        <taxon>Dikarya</taxon>
        <taxon>Basidiomycota</taxon>
        <taxon>Agaricomycotina</taxon>
        <taxon>Tremellomycetes</taxon>
        <taxon>Filobasidiales</taxon>
        <taxon>Filobasidiaceae</taxon>
        <taxon>Filobasidium</taxon>
    </lineage>
</organism>
<name>A0A8K0NRM1_9TREE</name>
<gene>
    <name evidence="10" type="ORF">FFLO_02649</name>
</gene>
<dbReference type="Proteomes" id="UP000812966">
    <property type="component" value="Unassembled WGS sequence"/>
</dbReference>
<evidence type="ECO:0000256" key="4">
    <source>
        <dbReference type="ARBA" id="ARBA00022806"/>
    </source>
</evidence>
<dbReference type="AlphaFoldDB" id="A0A8K0NRM1"/>
<dbReference type="Gene3D" id="3.40.50.300">
    <property type="entry name" value="P-loop containing nucleotide triphosphate hydrolases"/>
    <property type="match status" value="2"/>
</dbReference>